<dbReference type="GO" id="GO:0003735">
    <property type="term" value="F:structural constituent of ribosome"/>
    <property type="evidence" value="ECO:0007669"/>
    <property type="project" value="InterPro"/>
</dbReference>
<dbReference type="Pfam" id="PF00237">
    <property type="entry name" value="Ribosomal_L22"/>
    <property type="match status" value="2"/>
</dbReference>
<feature type="region of interest" description="Disordered" evidence="5">
    <location>
        <begin position="36"/>
        <end position="64"/>
    </location>
</feature>
<dbReference type="AlphaFoldDB" id="A0A6A5VXD6"/>
<dbReference type="InterPro" id="IPR047867">
    <property type="entry name" value="Ribosomal_uL22_bac/org-type"/>
</dbReference>
<dbReference type="Gene3D" id="3.90.470.10">
    <property type="entry name" value="Ribosomal protein L22/L17"/>
    <property type="match status" value="1"/>
</dbReference>
<comment type="similarity">
    <text evidence="1 4">Belongs to the universal ribosomal protein uL22 family.</text>
</comment>
<dbReference type="Proteomes" id="UP000799779">
    <property type="component" value="Unassembled WGS sequence"/>
</dbReference>
<dbReference type="PANTHER" id="PTHR13501">
    <property type="entry name" value="CHLOROPLAST 50S RIBOSOMAL PROTEIN L22-RELATED"/>
    <property type="match status" value="1"/>
</dbReference>
<dbReference type="PANTHER" id="PTHR13501:SF10">
    <property type="entry name" value="LARGE RIBOSOMAL SUBUNIT PROTEIN UL22M"/>
    <property type="match status" value="1"/>
</dbReference>
<name>A0A6A5VXD6_9PLEO</name>
<accession>A0A6A5VXD6</accession>
<evidence type="ECO:0000256" key="3">
    <source>
        <dbReference type="ARBA" id="ARBA00023274"/>
    </source>
</evidence>
<protein>
    <submittedName>
        <fullName evidence="6">Ribosomal protein L22</fullName>
    </submittedName>
</protein>
<dbReference type="EMBL" id="ML977693">
    <property type="protein sequence ID" value="KAF1993644.1"/>
    <property type="molecule type" value="Genomic_DNA"/>
</dbReference>
<evidence type="ECO:0000256" key="2">
    <source>
        <dbReference type="ARBA" id="ARBA00022980"/>
    </source>
</evidence>
<keyword evidence="7" id="KW-1185">Reference proteome</keyword>
<sequence length="406" mass="45693">MSARIASRQLRAPALAALNNPSTYWICAPSIRRYLSSTPRRGDPNSASPKPTPRTKDAKANTDVSNPVLESYIKKTLETQTSKAPAVIAPKAVLGSLAPSTIFDPEVEIPGLHQAKTPAEREALLQLQAERKKEAELQREYQLNSRNLDPNPRSRLAFERRMVIRGIVKRGRVTRDVELARKERSYQYKSQDLPGSVKKLTKIMNQIAGKTVEEALVQLRFNKKKMAREVWKGLQIARDEAIVKRGMGLGDSPSVAGAEPEDAASTAVQAKAEKHVEAQSLTPAEAQKALENLFPDGTRVRSPPPSSTPTPIELKTGKRKIIFNPTELYVDQAWVGKGWETNSAEYRARGRVNLLTHRSTKFWVILKEEATRIRLSEEIQKKRDSRKVWVALPDRPVQRQRQYCLW</sequence>
<evidence type="ECO:0000256" key="5">
    <source>
        <dbReference type="SAM" id="MobiDB-lite"/>
    </source>
</evidence>
<dbReference type="GO" id="GO:0006412">
    <property type="term" value="P:translation"/>
    <property type="evidence" value="ECO:0007669"/>
    <property type="project" value="InterPro"/>
</dbReference>
<gene>
    <name evidence="6" type="ORF">P154DRAFT_527636</name>
</gene>
<dbReference type="OrthoDB" id="416470at2759"/>
<dbReference type="SUPFAM" id="SSF54843">
    <property type="entry name" value="Ribosomal protein L22"/>
    <property type="match status" value="1"/>
</dbReference>
<dbReference type="InterPro" id="IPR036394">
    <property type="entry name" value="Ribosomal_uL22_sf"/>
</dbReference>
<evidence type="ECO:0000313" key="7">
    <source>
        <dbReference type="Proteomes" id="UP000799779"/>
    </source>
</evidence>
<dbReference type="GO" id="GO:0015934">
    <property type="term" value="C:large ribosomal subunit"/>
    <property type="evidence" value="ECO:0007669"/>
    <property type="project" value="InterPro"/>
</dbReference>
<keyword evidence="3 4" id="KW-0687">Ribonucleoprotein</keyword>
<proteinExistence type="inferred from homology"/>
<evidence type="ECO:0000313" key="6">
    <source>
        <dbReference type="EMBL" id="KAF1993644.1"/>
    </source>
</evidence>
<feature type="compositionally biased region" description="Polar residues" evidence="5">
    <location>
        <begin position="36"/>
        <end position="49"/>
    </location>
</feature>
<evidence type="ECO:0000256" key="4">
    <source>
        <dbReference type="RuleBase" id="RU004005"/>
    </source>
</evidence>
<dbReference type="InterPro" id="IPR001063">
    <property type="entry name" value="Ribosomal_uL22"/>
</dbReference>
<dbReference type="FunFam" id="3.90.470.10:FF:000017">
    <property type="entry name" value="54S ribosomal protein L22, mitochondrial"/>
    <property type="match status" value="2"/>
</dbReference>
<keyword evidence="2 4" id="KW-0689">Ribosomal protein</keyword>
<evidence type="ECO:0000256" key="1">
    <source>
        <dbReference type="ARBA" id="ARBA00009451"/>
    </source>
</evidence>
<organism evidence="6 7">
    <name type="scientific">Amniculicola lignicola CBS 123094</name>
    <dbReference type="NCBI Taxonomy" id="1392246"/>
    <lineage>
        <taxon>Eukaryota</taxon>
        <taxon>Fungi</taxon>
        <taxon>Dikarya</taxon>
        <taxon>Ascomycota</taxon>
        <taxon>Pezizomycotina</taxon>
        <taxon>Dothideomycetes</taxon>
        <taxon>Pleosporomycetidae</taxon>
        <taxon>Pleosporales</taxon>
        <taxon>Amniculicolaceae</taxon>
        <taxon>Amniculicola</taxon>
    </lineage>
</organism>
<reference evidence="6" key="1">
    <citation type="journal article" date="2020" name="Stud. Mycol.">
        <title>101 Dothideomycetes genomes: a test case for predicting lifestyles and emergence of pathogens.</title>
        <authorList>
            <person name="Haridas S."/>
            <person name="Albert R."/>
            <person name="Binder M."/>
            <person name="Bloem J."/>
            <person name="Labutti K."/>
            <person name="Salamov A."/>
            <person name="Andreopoulos B."/>
            <person name="Baker S."/>
            <person name="Barry K."/>
            <person name="Bills G."/>
            <person name="Bluhm B."/>
            <person name="Cannon C."/>
            <person name="Castanera R."/>
            <person name="Culley D."/>
            <person name="Daum C."/>
            <person name="Ezra D."/>
            <person name="Gonzalez J."/>
            <person name="Henrissat B."/>
            <person name="Kuo A."/>
            <person name="Liang C."/>
            <person name="Lipzen A."/>
            <person name="Lutzoni F."/>
            <person name="Magnuson J."/>
            <person name="Mondo S."/>
            <person name="Nolan M."/>
            <person name="Ohm R."/>
            <person name="Pangilinan J."/>
            <person name="Park H.-J."/>
            <person name="Ramirez L."/>
            <person name="Alfaro M."/>
            <person name="Sun H."/>
            <person name="Tritt A."/>
            <person name="Yoshinaga Y."/>
            <person name="Zwiers L.-H."/>
            <person name="Turgeon B."/>
            <person name="Goodwin S."/>
            <person name="Spatafora J."/>
            <person name="Crous P."/>
            <person name="Grigoriev I."/>
        </authorList>
    </citation>
    <scope>NUCLEOTIDE SEQUENCE</scope>
    <source>
        <strain evidence="6">CBS 123094</strain>
    </source>
</reference>